<accession>A0ABP5DKQ4</accession>
<feature type="transmembrane region" description="Helical" evidence="1">
    <location>
        <begin position="107"/>
        <end position="127"/>
    </location>
</feature>
<evidence type="ECO:0000313" key="3">
    <source>
        <dbReference type="Proteomes" id="UP001501116"/>
    </source>
</evidence>
<keyword evidence="3" id="KW-1185">Reference proteome</keyword>
<evidence type="ECO:0008006" key="4">
    <source>
        <dbReference type="Google" id="ProtNLM"/>
    </source>
</evidence>
<feature type="transmembrane region" description="Helical" evidence="1">
    <location>
        <begin position="44"/>
        <end position="64"/>
    </location>
</feature>
<evidence type="ECO:0000313" key="2">
    <source>
        <dbReference type="EMBL" id="GAA1980640.1"/>
    </source>
</evidence>
<comment type="caution">
    <text evidence="2">The sequence shown here is derived from an EMBL/GenBank/DDBJ whole genome shotgun (WGS) entry which is preliminary data.</text>
</comment>
<organism evidence="2 3">
    <name type="scientific">Amycolatopsis minnesotensis</name>
    <dbReference type="NCBI Taxonomy" id="337894"/>
    <lineage>
        <taxon>Bacteria</taxon>
        <taxon>Bacillati</taxon>
        <taxon>Actinomycetota</taxon>
        <taxon>Actinomycetes</taxon>
        <taxon>Pseudonocardiales</taxon>
        <taxon>Pseudonocardiaceae</taxon>
        <taxon>Amycolatopsis</taxon>
    </lineage>
</organism>
<reference evidence="3" key="1">
    <citation type="journal article" date="2019" name="Int. J. Syst. Evol. Microbiol.">
        <title>The Global Catalogue of Microorganisms (GCM) 10K type strain sequencing project: providing services to taxonomists for standard genome sequencing and annotation.</title>
        <authorList>
            <consortium name="The Broad Institute Genomics Platform"/>
            <consortium name="The Broad Institute Genome Sequencing Center for Infectious Disease"/>
            <person name="Wu L."/>
            <person name="Ma J."/>
        </authorList>
    </citation>
    <scope>NUCLEOTIDE SEQUENCE [LARGE SCALE GENOMIC DNA]</scope>
    <source>
        <strain evidence="3">JCM 14545</strain>
    </source>
</reference>
<dbReference type="EMBL" id="BAAANN010000033">
    <property type="protein sequence ID" value="GAA1980640.1"/>
    <property type="molecule type" value="Genomic_DNA"/>
</dbReference>
<keyword evidence="1" id="KW-1133">Transmembrane helix</keyword>
<name>A0ABP5DKQ4_9PSEU</name>
<sequence>MWVAVSAATMAWGTFTMVLMHAVSNRDPLLDTLSSYAISGQGAAMLASSVLALAVSSIALLGALVSCGIRASRTCVALFAIWTTGLILAAIFPASYPERPDPVSGQIHQYACLFAFLSLPGIGFTILERVADARVRKRTRFSVCALALFGLSYLFNTLRDMPVVSDLSALLPVGVMQRFALAADLALLCALLLHAFRAVAIRDDIVAGQVVVTGQAGDRTPPPAR</sequence>
<gene>
    <name evidence="2" type="ORF">GCM10009754_66590</name>
</gene>
<feature type="transmembrane region" description="Helical" evidence="1">
    <location>
        <begin position="76"/>
        <end position="95"/>
    </location>
</feature>
<dbReference type="Proteomes" id="UP001501116">
    <property type="component" value="Unassembled WGS sequence"/>
</dbReference>
<evidence type="ECO:0000256" key="1">
    <source>
        <dbReference type="SAM" id="Phobius"/>
    </source>
</evidence>
<proteinExistence type="predicted"/>
<dbReference type="Pfam" id="PF06197">
    <property type="entry name" value="DUF998"/>
    <property type="match status" value="1"/>
</dbReference>
<dbReference type="InterPro" id="IPR009339">
    <property type="entry name" value="DUF998"/>
</dbReference>
<keyword evidence="1" id="KW-0472">Membrane</keyword>
<keyword evidence="1" id="KW-0812">Transmembrane</keyword>
<feature type="transmembrane region" description="Helical" evidence="1">
    <location>
        <begin position="175"/>
        <end position="196"/>
    </location>
</feature>
<protein>
    <recommendedName>
        <fullName evidence="4">DUF998 domain-containing protein</fullName>
    </recommendedName>
</protein>
<feature type="transmembrane region" description="Helical" evidence="1">
    <location>
        <begin position="139"/>
        <end position="155"/>
    </location>
</feature>